<dbReference type="EMBL" id="PGEX01000001">
    <property type="protein sequence ID" value="PJJ40708.1"/>
    <property type="molecule type" value="Genomic_DNA"/>
</dbReference>
<comment type="caution">
    <text evidence="9">The sequence shown here is derived from an EMBL/GenBank/DDBJ whole genome shotgun (WGS) entry which is preliminary data.</text>
</comment>
<dbReference type="AlphaFoldDB" id="A0A2M9A4Y1"/>
<dbReference type="GO" id="GO:0008360">
    <property type="term" value="P:regulation of cell shape"/>
    <property type="evidence" value="ECO:0007669"/>
    <property type="project" value="UniProtKB-KW"/>
</dbReference>
<evidence type="ECO:0000313" key="10">
    <source>
        <dbReference type="Proteomes" id="UP000231134"/>
    </source>
</evidence>
<organism evidence="9 10">
    <name type="scientific">Hallerella succinigenes</name>
    <dbReference type="NCBI Taxonomy" id="1896222"/>
    <lineage>
        <taxon>Bacteria</taxon>
        <taxon>Pseudomonadati</taxon>
        <taxon>Fibrobacterota</taxon>
        <taxon>Fibrobacteria</taxon>
        <taxon>Fibrobacterales</taxon>
        <taxon>Fibrobacteraceae</taxon>
        <taxon>Hallerella</taxon>
    </lineage>
</organism>
<reference evidence="9 10" key="1">
    <citation type="submission" date="2017-11" db="EMBL/GenBank/DDBJ databases">
        <title>Animal gut microbial communities from fecal samples from Wisconsin, USA.</title>
        <authorList>
            <person name="Neumann A."/>
        </authorList>
    </citation>
    <scope>NUCLEOTIDE SEQUENCE [LARGE SCALE GENOMIC DNA]</scope>
    <source>
        <strain evidence="9 10">UWS3</strain>
    </source>
</reference>
<evidence type="ECO:0000256" key="5">
    <source>
        <dbReference type="PIRNR" id="PIRNR038471"/>
    </source>
</evidence>
<dbReference type="Gene3D" id="2.40.10.350">
    <property type="entry name" value="Rod shape-determining protein MreC, domain 2"/>
    <property type="match status" value="1"/>
</dbReference>
<comment type="similarity">
    <text evidence="1 5">Belongs to the MreC family.</text>
</comment>
<keyword evidence="3 5" id="KW-0133">Cell shape</keyword>
<dbReference type="Proteomes" id="UP000231134">
    <property type="component" value="Unassembled WGS sequence"/>
</dbReference>
<dbReference type="OrthoDB" id="9808025at2"/>
<dbReference type="Pfam" id="PF04085">
    <property type="entry name" value="MreC"/>
    <property type="match status" value="1"/>
</dbReference>
<dbReference type="InterPro" id="IPR055342">
    <property type="entry name" value="MreC_beta-barrel_core"/>
</dbReference>
<dbReference type="Gene3D" id="2.40.10.340">
    <property type="entry name" value="Rod shape-determining protein MreC, domain 1"/>
    <property type="match status" value="1"/>
</dbReference>
<dbReference type="PIRSF" id="PIRSF038471">
    <property type="entry name" value="MreC"/>
    <property type="match status" value="1"/>
</dbReference>
<dbReference type="InterPro" id="IPR042177">
    <property type="entry name" value="Cell/Rod_1"/>
</dbReference>
<dbReference type="PANTHER" id="PTHR34138:SF1">
    <property type="entry name" value="CELL SHAPE-DETERMINING PROTEIN MREC"/>
    <property type="match status" value="1"/>
</dbReference>
<keyword evidence="10" id="KW-1185">Reference proteome</keyword>
<dbReference type="InterPro" id="IPR042175">
    <property type="entry name" value="Cell/Rod_MreC_2"/>
</dbReference>
<keyword evidence="7" id="KW-0812">Transmembrane</keyword>
<evidence type="ECO:0000256" key="4">
    <source>
        <dbReference type="ARBA" id="ARBA00032089"/>
    </source>
</evidence>
<feature type="transmembrane region" description="Helical" evidence="7">
    <location>
        <begin position="12"/>
        <end position="30"/>
    </location>
</feature>
<dbReference type="InterPro" id="IPR007221">
    <property type="entry name" value="MreC"/>
</dbReference>
<evidence type="ECO:0000256" key="3">
    <source>
        <dbReference type="ARBA" id="ARBA00022960"/>
    </source>
</evidence>
<evidence type="ECO:0000313" key="9">
    <source>
        <dbReference type="EMBL" id="PJJ40708.1"/>
    </source>
</evidence>
<evidence type="ECO:0000256" key="6">
    <source>
        <dbReference type="SAM" id="Coils"/>
    </source>
</evidence>
<dbReference type="NCBIfam" id="TIGR00219">
    <property type="entry name" value="mreC"/>
    <property type="match status" value="1"/>
</dbReference>
<protein>
    <recommendedName>
        <fullName evidence="2 5">Cell shape-determining protein MreC</fullName>
    </recommendedName>
    <alternativeName>
        <fullName evidence="4 5">Cell shape protein MreC</fullName>
    </alternativeName>
</protein>
<keyword evidence="7" id="KW-0472">Membrane</keyword>
<keyword evidence="7" id="KW-1133">Transmembrane helix</keyword>
<dbReference type="GO" id="GO:0005886">
    <property type="term" value="C:plasma membrane"/>
    <property type="evidence" value="ECO:0007669"/>
    <property type="project" value="TreeGrafter"/>
</dbReference>
<gene>
    <name evidence="9" type="ORF">BGX16_0647</name>
</gene>
<evidence type="ECO:0000259" key="8">
    <source>
        <dbReference type="Pfam" id="PF04085"/>
    </source>
</evidence>
<comment type="function">
    <text evidence="5">Involved in formation and maintenance of cell shape.</text>
</comment>
<name>A0A2M9A4Y1_9BACT</name>
<dbReference type="PANTHER" id="PTHR34138">
    <property type="entry name" value="CELL SHAPE-DETERMINING PROTEIN MREC"/>
    <property type="match status" value="1"/>
</dbReference>
<sequence>MQIFRFLGNVLAKGHGLVLFVILLMIGFGIRHLEKDGKETVIAGALSSVYYPAQVVVSSVNRIHSVSYENDCLKRENARLKMERDNLREGMEELQRLRELVHFDNVWDYSIVTARVIGKNPGRFLTTFVVNRGTEHGIEMNMPVFTTHGLVGRISAVSNSHSKVQLLPDPSLHVSVMVQRTRVVGFLEGGSVNYLNASIPSYTGVHEGDTVVTSGLGGIYPKGIGIGVVRSMHKGDLDVVTELELDPFQNFTHLEEVFIMQKKPDWVLQEMLKNAEIH</sequence>
<proteinExistence type="inferred from homology"/>
<keyword evidence="6" id="KW-0175">Coiled coil</keyword>
<feature type="domain" description="Rod shape-determining protein MreC beta-barrel core" evidence="8">
    <location>
        <begin position="116"/>
        <end position="261"/>
    </location>
</feature>
<evidence type="ECO:0000256" key="7">
    <source>
        <dbReference type="SAM" id="Phobius"/>
    </source>
</evidence>
<evidence type="ECO:0000256" key="2">
    <source>
        <dbReference type="ARBA" id="ARBA00013855"/>
    </source>
</evidence>
<accession>A0A2M9A4Y1</accession>
<feature type="coiled-coil region" evidence="6">
    <location>
        <begin position="70"/>
        <end position="100"/>
    </location>
</feature>
<evidence type="ECO:0000256" key="1">
    <source>
        <dbReference type="ARBA" id="ARBA00009369"/>
    </source>
</evidence>
<dbReference type="RefSeq" id="WP_100424764.1">
    <property type="nucleotide sequence ID" value="NZ_JAQXKX010000031.1"/>
</dbReference>